<sequence length="135" mass="14253">MIEILTVTVVIAIVTVVPLVVLWMVSGWSERAFAPAAAPPPTAAPQARPEAAMAAPNSAVAGIPAAHLAVIGAAVAALMDRPYRISRVIAPAHKIADWPQEGRIETFSAHRIRTNWGPTRPTLGGQTPDILRGRT</sequence>
<dbReference type="EMBL" id="CP000230">
    <property type="protein sequence ID" value="ABC20855.1"/>
    <property type="molecule type" value="Genomic_DNA"/>
</dbReference>
<accession>Q2RYE0</accession>
<dbReference type="KEGG" id="rru:Rru_A0050"/>
<protein>
    <submittedName>
        <fullName evidence="3">Uncharacterized protein</fullName>
    </submittedName>
</protein>
<evidence type="ECO:0000313" key="3">
    <source>
        <dbReference type="EMBL" id="ABC20855.1"/>
    </source>
</evidence>
<keyword evidence="2" id="KW-1133">Transmembrane helix</keyword>
<feature type="transmembrane region" description="Helical" evidence="2">
    <location>
        <begin position="59"/>
        <end position="79"/>
    </location>
</feature>
<evidence type="ECO:0000313" key="4">
    <source>
        <dbReference type="Proteomes" id="UP000001929"/>
    </source>
</evidence>
<dbReference type="PATRIC" id="fig|269796.9.peg.99"/>
<proteinExistence type="predicted"/>
<evidence type="ECO:0000256" key="2">
    <source>
        <dbReference type="SAM" id="Phobius"/>
    </source>
</evidence>
<dbReference type="STRING" id="269796.Rru_A0050"/>
<feature type="region of interest" description="Disordered" evidence="1">
    <location>
        <begin position="115"/>
        <end position="135"/>
    </location>
</feature>
<keyword evidence="2" id="KW-0472">Membrane</keyword>
<keyword evidence="2" id="KW-0812">Transmembrane</keyword>
<dbReference type="Proteomes" id="UP000001929">
    <property type="component" value="Chromosome"/>
</dbReference>
<dbReference type="eggNOG" id="ENOG5033FP7">
    <property type="taxonomic scope" value="Bacteria"/>
</dbReference>
<name>Q2RYE0_RHORT</name>
<evidence type="ECO:0000256" key="1">
    <source>
        <dbReference type="SAM" id="MobiDB-lite"/>
    </source>
</evidence>
<dbReference type="AlphaFoldDB" id="Q2RYE0"/>
<gene>
    <name evidence="3" type="ordered locus">Rru_A0050</name>
</gene>
<feature type="transmembrane region" description="Helical" evidence="2">
    <location>
        <begin position="7"/>
        <end position="25"/>
    </location>
</feature>
<keyword evidence="4" id="KW-1185">Reference proteome</keyword>
<dbReference type="HOGENOM" id="CLU_1968865_0_0_5"/>
<dbReference type="EnsemblBacteria" id="ABC20855">
    <property type="protein sequence ID" value="ABC20855"/>
    <property type="gene ID" value="Rru_A0050"/>
</dbReference>
<dbReference type="RefSeq" id="WP_011387811.1">
    <property type="nucleotide sequence ID" value="NC_007643.1"/>
</dbReference>
<reference evidence="3 4" key="1">
    <citation type="journal article" date="2011" name="Stand. Genomic Sci.">
        <title>Complete genome sequence of Rhodospirillum rubrum type strain (S1).</title>
        <authorList>
            <person name="Munk A.C."/>
            <person name="Copeland A."/>
            <person name="Lucas S."/>
            <person name="Lapidus A."/>
            <person name="Del Rio T.G."/>
            <person name="Barry K."/>
            <person name="Detter J.C."/>
            <person name="Hammon N."/>
            <person name="Israni S."/>
            <person name="Pitluck S."/>
            <person name="Brettin T."/>
            <person name="Bruce D."/>
            <person name="Han C."/>
            <person name="Tapia R."/>
            <person name="Gilna P."/>
            <person name="Schmutz J."/>
            <person name="Larimer F."/>
            <person name="Land M."/>
            <person name="Kyrpides N.C."/>
            <person name="Mavromatis K."/>
            <person name="Richardson P."/>
            <person name="Rohde M."/>
            <person name="Goker M."/>
            <person name="Klenk H.P."/>
            <person name="Zhang Y."/>
            <person name="Roberts G.P."/>
            <person name="Reslewic S."/>
            <person name="Schwartz D.C."/>
        </authorList>
    </citation>
    <scope>NUCLEOTIDE SEQUENCE [LARGE SCALE GENOMIC DNA]</scope>
    <source>
        <strain evidence="4">ATCC 11170 / ATH 1.1.1 / DSM 467 / LMG 4362 / NCIMB 8255 / S1</strain>
    </source>
</reference>
<organism evidence="3 4">
    <name type="scientific">Rhodospirillum rubrum (strain ATCC 11170 / ATH 1.1.1 / DSM 467 / LMG 4362 / NCIMB 8255 / S1)</name>
    <dbReference type="NCBI Taxonomy" id="269796"/>
    <lineage>
        <taxon>Bacteria</taxon>
        <taxon>Pseudomonadati</taxon>
        <taxon>Pseudomonadota</taxon>
        <taxon>Alphaproteobacteria</taxon>
        <taxon>Rhodospirillales</taxon>
        <taxon>Rhodospirillaceae</taxon>
        <taxon>Rhodospirillum</taxon>
    </lineage>
</organism>